<feature type="transmembrane region" description="Helical" evidence="6">
    <location>
        <begin position="442"/>
        <end position="464"/>
    </location>
</feature>
<gene>
    <name evidence="7" type="ORF">JL102_04695</name>
</gene>
<dbReference type="AlphaFoldDB" id="A0A937F5N7"/>
<accession>A0A937F5N7</accession>
<proteinExistence type="predicted"/>
<name>A0A937F5N7_9BACT</name>
<feature type="transmembrane region" description="Helical" evidence="6">
    <location>
        <begin position="153"/>
        <end position="173"/>
    </location>
</feature>
<evidence type="ECO:0000313" key="7">
    <source>
        <dbReference type="EMBL" id="MBL3655417.1"/>
    </source>
</evidence>
<dbReference type="InterPro" id="IPR018385">
    <property type="entry name" value="C4_dicarb_anaerob_car-like"/>
</dbReference>
<sequence length="498" mass="53603">MKGKFQFPTPYTVLIIVIVLCAGATWLLPSGSYDKLTYSADSDEFVIHSLNTTQVVPANQNALISLGIPIQLEKFRNGSIKKPISIPNSYKKVEGTPQGFKEVLFAPIRGIYEVVDIMLFVLVLGGFIGVFNHSGAFDKGIALLAQRLKGREGILIIVVTSLVAVGGTTFGMAEETFAFYPFLIPVFIAAGYDLLVPVAVIFIGSSIGNMGAVINPFSTIIASDAAGVSWTIGFFSRLAMLLVGTAICVAYVLRYAKKVKKNPAVSLVSMKNVDSQAGSAAVQAPIDGLKTSTKVLFALFALSFAVMIYGVARLNWWFEEMTALFLVASILIGLIQRINERAFVDVFITGAKELLGVSFIVGIARGVTFILNDGHISDTILFYATKAVDGMPSMVFMPALMLVFFVLTLFISSTSGLAVVSMPILSALGPVVGVPQEEIVNAYLFGCGLMTFITPTGLVLPSLAMVNVNYNTWLKFIWPLLIILAVVAVIILWLGVVF</sequence>
<evidence type="ECO:0000313" key="8">
    <source>
        <dbReference type="Proteomes" id="UP000659388"/>
    </source>
</evidence>
<dbReference type="PANTHER" id="PTHR33362:SF3">
    <property type="entry name" value="SIALIC ACID TRAP TRANSPORTER PERMEASE PROTEIN SIAT"/>
    <property type="match status" value="1"/>
</dbReference>
<evidence type="ECO:0000256" key="4">
    <source>
        <dbReference type="ARBA" id="ARBA00022989"/>
    </source>
</evidence>
<dbReference type="InterPro" id="IPR004681">
    <property type="entry name" value="TRAP_DctM"/>
</dbReference>
<dbReference type="PANTHER" id="PTHR33362">
    <property type="entry name" value="SIALIC ACID TRAP TRANSPORTER PERMEASE PROTEIN SIAT-RELATED"/>
    <property type="match status" value="1"/>
</dbReference>
<feature type="transmembrane region" description="Helical" evidence="6">
    <location>
        <begin position="179"/>
        <end position="203"/>
    </location>
</feature>
<keyword evidence="3 6" id="KW-0812">Transmembrane</keyword>
<evidence type="ECO:0000256" key="1">
    <source>
        <dbReference type="ARBA" id="ARBA00004651"/>
    </source>
</evidence>
<feature type="transmembrane region" description="Helical" evidence="6">
    <location>
        <begin position="391"/>
        <end position="410"/>
    </location>
</feature>
<feature type="transmembrane region" description="Helical" evidence="6">
    <location>
        <begin position="234"/>
        <end position="253"/>
    </location>
</feature>
<dbReference type="Pfam" id="PF03606">
    <property type="entry name" value="DcuC"/>
    <property type="match status" value="1"/>
</dbReference>
<organism evidence="7 8">
    <name type="scientific">Fulvivirga sediminis</name>
    <dbReference type="NCBI Taxonomy" id="2803949"/>
    <lineage>
        <taxon>Bacteria</taxon>
        <taxon>Pseudomonadati</taxon>
        <taxon>Bacteroidota</taxon>
        <taxon>Cytophagia</taxon>
        <taxon>Cytophagales</taxon>
        <taxon>Fulvivirgaceae</taxon>
        <taxon>Fulvivirga</taxon>
    </lineage>
</organism>
<feature type="transmembrane region" description="Helical" evidence="6">
    <location>
        <begin position="210"/>
        <end position="228"/>
    </location>
</feature>
<feature type="transmembrane region" description="Helical" evidence="6">
    <location>
        <begin position="351"/>
        <end position="371"/>
    </location>
</feature>
<dbReference type="GO" id="GO:0022857">
    <property type="term" value="F:transmembrane transporter activity"/>
    <property type="evidence" value="ECO:0007669"/>
    <property type="project" value="TreeGrafter"/>
</dbReference>
<feature type="transmembrane region" description="Helical" evidence="6">
    <location>
        <begin position="110"/>
        <end position="132"/>
    </location>
</feature>
<dbReference type="GO" id="GO:0005886">
    <property type="term" value="C:plasma membrane"/>
    <property type="evidence" value="ECO:0007669"/>
    <property type="project" value="UniProtKB-SubCell"/>
</dbReference>
<evidence type="ECO:0000256" key="2">
    <source>
        <dbReference type="ARBA" id="ARBA00022475"/>
    </source>
</evidence>
<feature type="transmembrane region" description="Helical" evidence="6">
    <location>
        <begin position="476"/>
        <end position="496"/>
    </location>
</feature>
<reference evidence="7" key="1">
    <citation type="submission" date="2021-01" db="EMBL/GenBank/DDBJ databases">
        <title>Fulvivirga kasyanovii gen. nov., sp nov., a novel member of the phylum Bacteroidetes isolated from seawater in a mussel farm.</title>
        <authorList>
            <person name="Zhao L.-H."/>
            <person name="Wang Z.-J."/>
        </authorList>
    </citation>
    <scope>NUCLEOTIDE SEQUENCE</scope>
    <source>
        <strain evidence="7">2943</strain>
    </source>
</reference>
<comment type="caution">
    <text evidence="7">The sequence shown here is derived from an EMBL/GenBank/DDBJ whole genome shotgun (WGS) entry which is preliminary data.</text>
</comment>
<evidence type="ECO:0000256" key="6">
    <source>
        <dbReference type="SAM" id="Phobius"/>
    </source>
</evidence>
<keyword evidence="8" id="KW-1185">Reference proteome</keyword>
<feature type="transmembrane region" description="Helical" evidence="6">
    <location>
        <begin position="12"/>
        <end position="29"/>
    </location>
</feature>
<keyword evidence="4 6" id="KW-1133">Transmembrane helix</keyword>
<dbReference type="RefSeq" id="WP_202243090.1">
    <property type="nucleotide sequence ID" value="NZ_JAESIY010000002.1"/>
</dbReference>
<evidence type="ECO:0000256" key="3">
    <source>
        <dbReference type="ARBA" id="ARBA00022692"/>
    </source>
</evidence>
<dbReference type="EMBL" id="JAESIY010000002">
    <property type="protein sequence ID" value="MBL3655417.1"/>
    <property type="molecule type" value="Genomic_DNA"/>
</dbReference>
<evidence type="ECO:0000256" key="5">
    <source>
        <dbReference type="ARBA" id="ARBA00023136"/>
    </source>
</evidence>
<protein>
    <submittedName>
        <fullName evidence="7">YfcC family protein</fullName>
    </submittedName>
</protein>
<comment type="subcellular location">
    <subcellularLocation>
        <location evidence="1">Cell membrane</location>
        <topology evidence="1">Multi-pass membrane protein</topology>
    </subcellularLocation>
</comment>
<feature type="transmembrane region" description="Helical" evidence="6">
    <location>
        <begin position="322"/>
        <end position="339"/>
    </location>
</feature>
<keyword evidence="2" id="KW-1003">Cell membrane</keyword>
<feature type="transmembrane region" description="Helical" evidence="6">
    <location>
        <begin position="295"/>
        <end position="316"/>
    </location>
</feature>
<keyword evidence="5 6" id="KW-0472">Membrane</keyword>
<dbReference type="Proteomes" id="UP000659388">
    <property type="component" value="Unassembled WGS sequence"/>
</dbReference>